<accession>A0ABW1JV20</accession>
<dbReference type="Proteomes" id="UP001596223">
    <property type="component" value="Unassembled WGS sequence"/>
</dbReference>
<reference evidence="2" key="1">
    <citation type="journal article" date="2019" name="Int. J. Syst. Evol. Microbiol.">
        <title>The Global Catalogue of Microorganisms (GCM) 10K type strain sequencing project: providing services to taxonomists for standard genome sequencing and annotation.</title>
        <authorList>
            <consortium name="The Broad Institute Genomics Platform"/>
            <consortium name="The Broad Institute Genome Sequencing Center for Infectious Disease"/>
            <person name="Wu L."/>
            <person name="Ma J."/>
        </authorList>
    </citation>
    <scope>NUCLEOTIDE SEQUENCE [LARGE SCALE GENOMIC DNA]</scope>
    <source>
        <strain evidence="2">CCUG 36956</strain>
    </source>
</reference>
<keyword evidence="2" id="KW-1185">Reference proteome</keyword>
<comment type="caution">
    <text evidence="1">The sequence shown here is derived from an EMBL/GenBank/DDBJ whole genome shotgun (WGS) entry which is preliminary data.</text>
</comment>
<protein>
    <submittedName>
        <fullName evidence="1">Uncharacterized protein</fullName>
    </submittedName>
</protein>
<organism evidence="1 2">
    <name type="scientific">Nocardia lasii</name>
    <dbReference type="NCBI Taxonomy" id="1616107"/>
    <lineage>
        <taxon>Bacteria</taxon>
        <taxon>Bacillati</taxon>
        <taxon>Actinomycetota</taxon>
        <taxon>Actinomycetes</taxon>
        <taxon>Mycobacteriales</taxon>
        <taxon>Nocardiaceae</taxon>
        <taxon>Nocardia</taxon>
    </lineage>
</organism>
<gene>
    <name evidence="1" type="ORF">ACFP3H_18510</name>
</gene>
<name>A0ABW1JV20_9NOCA</name>
<evidence type="ECO:0000313" key="1">
    <source>
        <dbReference type="EMBL" id="MFC6013055.1"/>
    </source>
</evidence>
<proteinExistence type="predicted"/>
<dbReference type="EMBL" id="JBHSQN010000013">
    <property type="protein sequence ID" value="MFC6013055.1"/>
    <property type="molecule type" value="Genomic_DNA"/>
</dbReference>
<sequence>MAKAKNTEVKPGDPVRVRWSLYVMDAVVTSVSGDNVHVTFSVEGSDEPVDGLYRKSELLAA</sequence>
<evidence type="ECO:0000313" key="2">
    <source>
        <dbReference type="Proteomes" id="UP001596223"/>
    </source>
</evidence>
<dbReference type="RefSeq" id="WP_378607715.1">
    <property type="nucleotide sequence ID" value="NZ_JBHSQN010000013.1"/>
</dbReference>